<feature type="active site" description="Nucleophile" evidence="7">
    <location>
        <position position="133"/>
    </location>
</feature>
<dbReference type="CDD" id="cd16913">
    <property type="entry name" value="YkuD_like"/>
    <property type="match status" value="1"/>
</dbReference>
<dbReference type="PANTHER" id="PTHR30582:SF2">
    <property type="entry name" value="L,D-TRANSPEPTIDASE YCIB-RELATED"/>
    <property type="match status" value="1"/>
</dbReference>
<reference evidence="9 10" key="1">
    <citation type="submission" date="2018-01" db="EMBL/GenBank/DDBJ databases">
        <title>The draft genome sequence of Cohaesibacter sp. H1304.</title>
        <authorList>
            <person name="Wang N.-N."/>
            <person name="Du Z.-J."/>
        </authorList>
    </citation>
    <scope>NUCLEOTIDE SEQUENCE [LARGE SCALE GENOMIC DNA]</scope>
    <source>
        <strain evidence="9 10">H1304</strain>
    </source>
</reference>
<feature type="domain" description="L,D-TPase catalytic" evidence="8">
    <location>
        <begin position="46"/>
        <end position="161"/>
    </location>
</feature>
<evidence type="ECO:0000256" key="6">
    <source>
        <dbReference type="ARBA" id="ARBA00023316"/>
    </source>
</evidence>
<accession>A0A2N5XS58</accession>
<dbReference type="InterPro" id="IPR005490">
    <property type="entry name" value="LD_TPept_cat_dom"/>
</dbReference>
<protein>
    <recommendedName>
        <fullName evidence="8">L,D-TPase catalytic domain-containing protein</fullName>
    </recommendedName>
</protein>
<dbReference type="AlphaFoldDB" id="A0A2N5XS58"/>
<dbReference type="GO" id="GO:0016740">
    <property type="term" value="F:transferase activity"/>
    <property type="evidence" value="ECO:0007669"/>
    <property type="project" value="UniProtKB-KW"/>
</dbReference>
<organism evidence="9 10">
    <name type="scientific">Cohaesibacter celericrescens</name>
    <dbReference type="NCBI Taxonomy" id="2067669"/>
    <lineage>
        <taxon>Bacteria</taxon>
        <taxon>Pseudomonadati</taxon>
        <taxon>Pseudomonadota</taxon>
        <taxon>Alphaproteobacteria</taxon>
        <taxon>Hyphomicrobiales</taxon>
        <taxon>Cohaesibacteraceae</taxon>
    </lineage>
</organism>
<evidence type="ECO:0000256" key="3">
    <source>
        <dbReference type="ARBA" id="ARBA00022679"/>
    </source>
</evidence>
<evidence type="ECO:0000313" key="9">
    <source>
        <dbReference type="EMBL" id="PLW77356.1"/>
    </source>
</evidence>
<evidence type="ECO:0000256" key="4">
    <source>
        <dbReference type="ARBA" id="ARBA00022960"/>
    </source>
</evidence>
<dbReference type="Pfam" id="PF03734">
    <property type="entry name" value="YkuD"/>
    <property type="match status" value="1"/>
</dbReference>
<dbReference type="Gene3D" id="2.40.440.10">
    <property type="entry name" value="L,D-transpeptidase catalytic domain-like"/>
    <property type="match status" value="1"/>
</dbReference>
<gene>
    <name evidence="9" type="ORF">C0081_08415</name>
</gene>
<keyword evidence="6 7" id="KW-0961">Cell wall biogenesis/degradation</keyword>
<dbReference type="PANTHER" id="PTHR30582">
    <property type="entry name" value="L,D-TRANSPEPTIDASE"/>
    <property type="match status" value="1"/>
</dbReference>
<evidence type="ECO:0000259" key="8">
    <source>
        <dbReference type="PROSITE" id="PS52029"/>
    </source>
</evidence>
<dbReference type="OrthoDB" id="463216at2"/>
<proteinExistence type="inferred from homology"/>
<dbReference type="Proteomes" id="UP000234881">
    <property type="component" value="Unassembled WGS sequence"/>
</dbReference>
<dbReference type="GO" id="GO:0071555">
    <property type="term" value="P:cell wall organization"/>
    <property type="evidence" value="ECO:0007669"/>
    <property type="project" value="UniProtKB-UniRule"/>
</dbReference>
<keyword evidence="10" id="KW-1185">Reference proteome</keyword>
<keyword evidence="3" id="KW-0808">Transferase</keyword>
<comment type="caution">
    <text evidence="9">The sequence shown here is derived from an EMBL/GenBank/DDBJ whole genome shotgun (WGS) entry which is preliminary data.</text>
</comment>
<evidence type="ECO:0000313" key="10">
    <source>
        <dbReference type="Proteomes" id="UP000234881"/>
    </source>
</evidence>
<dbReference type="SUPFAM" id="SSF141523">
    <property type="entry name" value="L,D-transpeptidase catalytic domain-like"/>
    <property type="match status" value="1"/>
</dbReference>
<dbReference type="GO" id="GO:0018104">
    <property type="term" value="P:peptidoglycan-protein cross-linking"/>
    <property type="evidence" value="ECO:0007669"/>
    <property type="project" value="TreeGrafter"/>
</dbReference>
<dbReference type="GO" id="GO:0005576">
    <property type="term" value="C:extracellular region"/>
    <property type="evidence" value="ECO:0007669"/>
    <property type="project" value="TreeGrafter"/>
</dbReference>
<sequence length="162" mass="18170">MFNLIALKHFQRQCKSSVQVLTRATVGLVCSIFLLVSANTATAGTVRVKIDISSQKMYVSVNGGRKHSWSVSTARRGYRTPTGNFRPTRMYKRYFSKKYHGSPMPYSIFFYGGYAIHGTNATKQLGRPASHGCIRLHPKNARQLFALVQANGPKNTKITIQR</sequence>
<evidence type="ECO:0000256" key="5">
    <source>
        <dbReference type="ARBA" id="ARBA00022984"/>
    </source>
</evidence>
<evidence type="ECO:0000256" key="7">
    <source>
        <dbReference type="PROSITE-ProRule" id="PRU01373"/>
    </source>
</evidence>
<evidence type="ECO:0000256" key="2">
    <source>
        <dbReference type="ARBA" id="ARBA00005992"/>
    </source>
</evidence>
<comment type="similarity">
    <text evidence="2">Belongs to the YkuD family.</text>
</comment>
<dbReference type="GO" id="GO:0071972">
    <property type="term" value="F:peptidoglycan L,D-transpeptidase activity"/>
    <property type="evidence" value="ECO:0007669"/>
    <property type="project" value="TreeGrafter"/>
</dbReference>
<dbReference type="EMBL" id="PKUQ01000016">
    <property type="protein sequence ID" value="PLW77356.1"/>
    <property type="molecule type" value="Genomic_DNA"/>
</dbReference>
<dbReference type="GO" id="GO:0008360">
    <property type="term" value="P:regulation of cell shape"/>
    <property type="evidence" value="ECO:0007669"/>
    <property type="project" value="UniProtKB-UniRule"/>
</dbReference>
<keyword evidence="5 7" id="KW-0573">Peptidoglycan synthesis</keyword>
<keyword evidence="4 7" id="KW-0133">Cell shape</keyword>
<feature type="active site" description="Proton donor/acceptor" evidence="7">
    <location>
        <position position="117"/>
    </location>
</feature>
<dbReference type="InterPro" id="IPR038063">
    <property type="entry name" value="Transpep_catalytic_dom"/>
</dbReference>
<dbReference type="RefSeq" id="WP_101533374.1">
    <property type="nucleotide sequence ID" value="NZ_PKUQ01000016.1"/>
</dbReference>
<evidence type="ECO:0000256" key="1">
    <source>
        <dbReference type="ARBA" id="ARBA00004752"/>
    </source>
</evidence>
<dbReference type="PROSITE" id="PS52029">
    <property type="entry name" value="LD_TPASE"/>
    <property type="match status" value="1"/>
</dbReference>
<dbReference type="InterPro" id="IPR050979">
    <property type="entry name" value="LD-transpeptidase"/>
</dbReference>
<name>A0A2N5XS58_9HYPH</name>
<comment type="pathway">
    <text evidence="1 7">Cell wall biogenesis; peptidoglycan biosynthesis.</text>
</comment>
<dbReference type="UniPathway" id="UPA00219"/>